<dbReference type="Proteomes" id="UP000199564">
    <property type="component" value="Unassembled WGS sequence"/>
</dbReference>
<dbReference type="AlphaFoldDB" id="A0A1I5IM54"/>
<name>A0A1I5IM54_9BACT</name>
<dbReference type="SUPFAM" id="SSF56935">
    <property type="entry name" value="Porins"/>
    <property type="match status" value="1"/>
</dbReference>
<dbReference type="STRING" id="226506.SAMN04488519_10977"/>
<accession>A0A1I5IM54</accession>
<gene>
    <name evidence="1" type="ORF">SAMN04488519_10977</name>
</gene>
<evidence type="ECO:0000313" key="1">
    <source>
        <dbReference type="EMBL" id="SFO61698.1"/>
    </source>
</evidence>
<reference evidence="2" key="1">
    <citation type="submission" date="2016-10" db="EMBL/GenBank/DDBJ databases">
        <authorList>
            <person name="Varghese N."/>
            <person name="Submissions S."/>
        </authorList>
    </citation>
    <scope>NUCLEOTIDE SEQUENCE [LARGE SCALE GENOMIC DNA]</scope>
    <source>
        <strain evidence="2">DSM 15282</strain>
    </source>
</reference>
<evidence type="ECO:0000313" key="2">
    <source>
        <dbReference type="Proteomes" id="UP000199564"/>
    </source>
</evidence>
<protein>
    <submittedName>
        <fullName evidence="1">Uncharacterized protein</fullName>
    </submittedName>
</protein>
<keyword evidence="2" id="KW-1185">Reference proteome</keyword>
<sequence>MSVRLVIYCFFFFYLASFEGHGQTFVSGKIQNPTKPQLLKGVNILLQSKKDSGILAFAVSQEDGSFSLTIDSSLDSIWLVAKSLTIENIELKISNETQVLRLDVKESELEIEEFILEGIKSPISQKKDTLSYDIESFKSQSDKTLIDVLQRLPGIEINSNGTINYKGEAIQKFYIEGLDLLEGRYNLATQNMPVDAVKSVEVLENHQPIKMLEEREFSSKSSINIRLKRKNVILGRGYAEGGFPGIWDAKVAPMIFSNDFQSIVSLGFNNAGRLLSDEIENLGSDSFQSKENLQNQWFRPSGIRRDSGSGDRFIFNKSTLASVNTIKKRSDNFHIKTALDFSSEDFNNSYQVRKSYFLESGRLDFLESGFFKEKRDHFNLNVNMIKNSSVDFFSNQFGIGIFNTKSISDLVFQSQSLDQRIKSPDFLISNIFKKLIDIKSGIVDINSTSFFMVQSPELLTSPPFLGILQDSSMQSGMSFQKVRYLLYDFNNSLTLKGLRFLNLSSSSAVGIKARNSSLESASFLGDELLGFSFQNNLTLQEVAGLTSVSFEKNTESIKAKVIIPVKYIHYKLRDVFENKVLDEVNQVIIEPEAFLNFDFNPSLSFRNFISRKVSIGSLYDLYPGQIFVNYQTVQVKDAPVPLIKSNKLSFSQNFKDPLYSLFLNSSISLGLNSRNTLMKSEVEDSGLVRLRAIARDNIEKSFSWNGDGSKYFPTVRTTMAIGSSYNWIFREFAINESFQFLNYYRWNGFLKAVYRKVGKVNFELKYDYSSIRSIAEESFDNSLFLSSPSISIFVFPDDNQNLKLTFEALAINSISGSSNTSVSFLDFAYNYKVPEKKIEFSVIGANLLGQNRLTSVSNSSFIFIEESRVLRPRQVTFRIEYSF</sequence>
<proteinExistence type="predicted"/>
<organism evidence="1 2">
    <name type="scientific">Algoriphagus ornithinivorans</name>
    <dbReference type="NCBI Taxonomy" id="226506"/>
    <lineage>
        <taxon>Bacteria</taxon>
        <taxon>Pseudomonadati</taxon>
        <taxon>Bacteroidota</taxon>
        <taxon>Cytophagia</taxon>
        <taxon>Cytophagales</taxon>
        <taxon>Cyclobacteriaceae</taxon>
        <taxon>Algoriphagus</taxon>
    </lineage>
</organism>
<dbReference type="EMBL" id="FOVW01000009">
    <property type="protein sequence ID" value="SFO61698.1"/>
    <property type="molecule type" value="Genomic_DNA"/>
</dbReference>